<keyword evidence="11" id="KW-1185">Reference proteome</keyword>
<reference evidence="10 11" key="1">
    <citation type="journal article" date="2021" name="Sci. Rep.">
        <title>Genome sequencing of the multicellular alga Astrephomene provides insights into convergent evolution of germ-soma differentiation.</title>
        <authorList>
            <person name="Yamashita S."/>
            <person name="Yamamoto K."/>
            <person name="Matsuzaki R."/>
            <person name="Suzuki S."/>
            <person name="Yamaguchi H."/>
            <person name="Hirooka S."/>
            <person name="Minakuchi Y."/>
            <person name="Miyagishima S."/>
            <person name="Kawachi M."/>
            <person name="Toyoda A."/>
            <person name="Nozaki H."/>
        </authorList>
    </citation>
    <scope>NUCLEOTIDE SEQUENCE [LARGE SCALE GENOMIC DNA]</scope>
    <source>
        <strain evidence="10 11">NIES-4017</strain>
    </source>
</reference>
<feature type="transmembrane region" description="Helical" evidence="8">
    <location>
        <begin position="2639"/>
        <end position="2655"/>
    </location>
</feature>
<dbReference type="NCBIfam" id="TIGR00229">
    <property type="entry name" value="sensory_box"/>
    <property type="match status" value="1"/>
</dbReference>
<feature type="compositionally biased region" description="Low complexity" evidence="7">
    <location>
        <begin position="1195"/>
        <end position="1209"/>
    </location>
</feature>
<feature type="region of interest" description="Disordered" evidence="7">
    <location>
        <begin position="3070"/>
        <end position="3098"/>
    </location>
</feature>
<evidence type="ECO:0000256" key="4">
    <source>
        <dbReference type="ARBA" id="ARBA00022741"/>
    </source>
</evidence>
<protein>
    <recommendedName>
        <fullName evidence="9">PAS domain-containing protein</fullName>
    </recommendedName>
</protein>
<feature type="transmembrane region" description="Helical" evidence="8">
    <location>
        <begin position="99"/>
        <end position="121"/>
    </location>
</feature>
<dbReference type="PANTHER" id="PTHR31600">
    <property type="entry name" value="TINY MACROCYSTS PROTEIN B-RELATED"/>
    <property type="match status" value="1"/>
</dbReference>
<feature type="region of interest" description="Disordered" evidence="7">
    <location>
        <begin position="2740"/>
        <end position="2784"/>
    </location>
</feature>
<feature type="transmembrane region" description="Helical" evidence="8">
    <location>
        <begin position="234"/>
        <end position="255"/>
    </location>
</feature>
<feature type="region of interest" description="Disordered" evidence="7">
    <location>
        <begin position="2154"/>
        <end position="2182"/>
    </location>
</feature>
<evidence type="ECO:0000256" key="3">
    <source>
        <dbReference type="ARBA" id="ARBA00022679"/>
    </source>
</evidence>
<keyword evidence="4" id="KW-0547">Nucleotide-binding</keyword>
<evidence type="ECO:0000256" key="6">
    <source>
        <dbReference type="ARBA" id="ARBA00022840"/>
    </source>
</evidence>
<dbReference type="CDD" id="cd00130">
    <property type="entry name" value="PAS"/>
    <property type="match status" value="1"/>
</dbReference>
<feature type="domain" description="PAS" evidence="9">
    <location>
        <begin position="975"/>
        <end position="1017"/>
    </location>
</feature>
<feature type="compositionally biased region" description="Low complexity" evidence="7">
    <location>
        <begin position="2740"/>
        <end position="2765"/>
    </location>
</feature>
<dbReference type="SMART" id="SM00091">
    <property type="entry name" value="PAS"/>
    <property type="match status" value="3"/>
</dbReference>
<evidence type="ECO:0000256" key="1">
    <source>
        <dbReference type="ARBA" id="ARBA00022543"/>
    </source>
</evidence>
<feature type="transmembrane region" description="Helical" evidence="8">
    <location>
        <begin position="12"/>
        <end position="37"/>
    </location>
</feature>
<feature type="domain" description="PAS" evidence="9">
    <location>
        <begin position="534"/>
        <end position="589"/>
    </location>
</feature>
<keyword evidence="8" id="KW-1133">Transmembrane helix</keyword>
<keyword evidence="1" id="KW-0157">Chromophore</keyword>
<evidence type="ECO:0000256" key="8">
    <source>
        <dbReference type="SAM" id="Phobius"/>
    </source>
</evidence>
<evidence type="ECO:0000256" key="7">
    <source>
        <dbReference type="SAM" id="MobiDB-lite"/>
    </source>
</evidence>
<evidence type="ECO:0000256" key="2">
    <source>
        <dbReference type="ARBA" id="ARBA00022606"/>
    </source>
</evidence>
<keyword evidence="5" id="KW-0418">Kinase</keyword>
<feature type="compositionally biased region" description="Acidic residues" evidence="7">
    <location>
        <begin position="2329"/>
        <end position="2344"/>
    </location>
</feature>
<feature type="compositionally biased region" description="Gly residues" evidence="7">
    <location>
        <begin position="2766"/>
        <end position="2777"/>
    </location>
</feature>
<feature type="compositionally biased region" description="Gly residues" evidence="7">
    <location>
        <begin position="3088"/>
        <end position="3097"/>
    </location>
</feature>
<feature type="compositionally biased region" description="Pro residues" evidence="7">
    <location>
        <begin position="2164"/>
        <end position="2173"/>
    </location>
</feature>
<evidence type="ECO:0000313" key="11">
    <source>
        <dbReference type="Proteomes" id="UP001054857"/>
    </source>
</evidence>
<feature type="transmembrane region" description="Helical" evidence="8">
    <location>
        <begin position="2607"/>
        <end position="2627"/>
    </location>
</feature>
<feature type="region of interest" description="Disordered" evidence="7">
    <location>
        <begin position="1131"/>
        <end position="1209"/>
    </location>
</feature>
<dbReference type="Pfam" id="PF25474">
    <property type="entry name" value="TPR_TmcB"/>
    <property type="match status" value="1"/>
</dbReference>
<evidence type="ECO:0000256" key="5">
    <source>
        <dbReference type="ARBA" id="ARBA00022777"/>
    </source>
</evidence>
<keyword evidence="8" id="KW-0812">Transmembrane</keyword>
<keyword evidence="2" id="KW-0716">Sensory transduction</keyword>
<sequence>MLQFEDFIRPRGYSFLLAALYLVIALLLVAVALSSWVAWCFQHRNFPFVWPIKLLRVYANIFFHVLDVATLTLLQLPFDCRWLGYSKDLRNHLSIFPSMVCTAMPHVAHMTAAGVALTAYLSMAALNLMADFELNPTTRNLYATANSAVEVRAFFIKSLMTMTTYAIGWPRIQNLLLLGFTAYLTWMYLKWQPHLFGWVNHLRVGLNAAITVVSLGAVVLSFHKQPTREFRVHVTNTFFAMTGPVMIAGSALSYVRLTWWTKYVLMRYRTAPARQKARRIYKFKDAREVEIVARVCRRWTDAHFEVLDRGAAKEAEIVIKGGMQLFPNSATMILTYVNFLVDVLESTQTGYSQLQAAKKCTPNLMERFAIFAREQEHMQRATGAKSGESSVDLVSYVEYQRNHRMVMRAHRAALVAIRNFWQLLLHNSVSFTSLAKALHRIEKCVNVAEGFYRTALARYPASPKLLRGYGKFLEAVKNNPWKAAKYFSEAEKLQELQQQDEATLAVMGPEEGGVGGLGGGAHLLHRVDERVNIVFLINSAGIIQLANKNACSLLGYGKGELDGKNINTIMPPPFSQRHNRYIRQYIQTGRERVISSVNTVVALHKARYVLPVKLAVSKVSGATEDSIFMGVLETVPVDPAEAHLYLLPSGVVTAMDQAFAEWLGFELGDIIGKDIGTLVTDAEQIKNLLPKFDPLTWAKLQRVSTLAPGLAAATAATLTPGTTTSGTLHTGLTTGLTTVPASPPLPSTGLGGTTTTTTHVPGGMFHGLHMGGLHMPALSMHLPSPNNNYNTLAPGASPSMTAVQSLATPEHLTSVHFLHKYTRPVECSVTMQRLGVGPVECMVELTLRRNGPAHLLALTGPSGRVRYIASELARALGTSPSALYRQPLGDIMPQPWGTLHAAWIKTMGGASAAAPGVIVPGSCRSGITTVLGSSLRMQGYYRLAISSNDDSGEMRHVIEAEPSSREAAMAERRLVLTVDADGMVTEVDDGPTWLYGFPPAQLLGRSLADVVTTLRPQPGRRKKGAESGEGGGAGKEEEQQQAGEQEEEEDDVSVTDLLSMLISKAMMQNGVSWRVGVTVPTDEEELRALGPMRQAVMAKRTTPAVMEIEVSLDTTALGRGAPTGTGMCSCGEEGTEDGEKGGLGWGAGSAGQHGSTGGSGISTTAAPQGAGDGGGGCGGGGGGGDAGYNPELLNSATSATPGGAATGSSSSLFWRTGRLSSANGAPPLSPGSAAAMTAALMSSGGGGGGGGGTEARLLRRSGSVPTIPARKSSGLAGLSSDPTGSPTAVAAAEAAAALGGGLPPPNPPAARRSSLPRVRRKSWIAMEGPGGGIVVVSGAAVEDAANGGVGGSRRTRRRSSMPAVLGRASLAAATACANVEVETGESRSEATLAGGMAEEGGGAAPAAGCLSTALPQRPSGSKTRISFDVKEKHCDDDDGDREEHLRRMHQIRTPSPLSSGSRGNTWTMPTEDGTAAPCGAVDTTTDDDDGGEVGTAADCAADEPQLIPGHPVGDGDDGADSDGAIGHSAAGDAATAAVSRQSSSSLYGFQTDGGGCSEDPSKMLLTKLLSARFTRVAAGGPLDTGLSTGQEDLLGPLLPLLMTSNNSVLDDLPKTSQSGMISPARKGATAATASPVSPGPDTRDIAAAAAMGTGETGVGEDIGGDEVGDDDSVELPLSIADDARVVVIRVSLWRADFLSPVVEVDSSGTIAAMVGDDLSPPGLLFGVPTPSMLSQSLHSFLQLPDRSVSGLFHDPGTARRGGLKTTAKEANKVGSLREITARHFDGQPLDLTLQAVVKDSSPTRTYVVLKPRKPSKGSRAALLSSVADVGLRPVLAQAQAQAQAGLPLSSVPSSLSQPPSDPEQLQVQQLQRQWGSNPQLQLQLPQPEQGQQVPQGQRQSSGSGYMAIYRISNFLGNEPYHLTGALSGVPALQGDLAGLGAAATAGISGGRVSGSGSIGGHLRPSTAPASVVRNRAALRYSMESGASVAAPVVAPVLQQEQEQQPYRPYTAPSAPSPRMNNEGDADDPRVAQQALLSLRHPSVSMQHFGRQHTHGQPGPGTGMETAAVRPGPLLAFQPQSGNGDAETSHRGEEHPFGVSYRPVESGPTAPGARLSASGAAAGGGVVGGGDANSLWVRTTAGPSAGRGSILSVRAGSRTASVTPAAPPPLPLPPQSTHGDGGAADIASRVDAAATDVDSSPLASAMLPYDGDSTDRVTPPISPTEVSAGSGSSGATSRTGAASEVRRRRRRGLHSGSGSDSDGGGGARSEVDGDAVPGHHEGRDRRAGGGFGLGRVPSPSRKGRGAEGAAGRVRPGSAGKQHAAAGGGEEAAEDEGGLDLADDASDNASGSVVSEVLDASGPTADYRRGKRYRKLLKVLESPVVQRAAHDFQWQALLANVAQLLTNLTAFVLLTVLLKQQSGHVQRLHAATGVNRLMHEAFIIMQKLNNHYEGLYPAAGYYSAASVPPLTEDLKLHLDVFAELNTQIYSDVGNERPDPNTPYDPRNAQDIWNKPVHNETLFYSTTPYRIEYRNTSLWDLSSSFIERASEVQHMHATWGPAHATLADFDAYRWVMTNGLGPLHEGYSDALLQLMNKAISQAHSVNRLQLVLLVIQGCVVCSLLVGYMWWLQRRVSQQRYRLYSLFMLVPVGLLRALASKSVAVTDNSDGEASSDDEHHDAHVGGPTGHQGDAQGGRSHSSSVINLAMKSSLWGGGAGRSSEAEGTGSLGKWLGWIGRRDPANPALAPNPSSGSASRLLRPPSANGGHNPNGGPGAGSSGGHHKRRQLVPSNYDSVSLLAPFVVWGALICVLYAVGFVLLQNTAGPLALLSTHNVAVVRMHRLMLYSLQVGSQADEAGRRLLQPVLAQELRDFEREWDVLMYGANTTLRQERHFEMCTTNTAFSDGHLSYEAFRIDGCLTEQLSEGDLSVCRNQSDKDYAATVHGVSMMIERFKEDVSYLVRLPPALISLNSSHLDYIMREGETNVENGINTVAGSLISNIDSLYHHVSLLQIFSLVISWLLAVAFIFVQLRPFLRSNHAETQRIARMLSELPPDVDIEGIVARVLLRPEAASGGGGGGGGAPVQRSSGSAGAGGEGGTSGRLSAALREMVSAGSKRWAHGPRLSG</sequence>
<keyword evidence="8" id="KW-0472">Membrane</keyword>
<feature type="compositionally biased region" description="Gly residues" evidence="7">
    <location>
        <begin position="1170"/>
        <end position="1186"/>
    </location>
</feature>
<proteinExistence type="predicted"/>
<dbReference type="SUPFAM" id="SSF55785">
    <property type="entry name" value="PYP-like sensor domain (PAS domain)"/>
    <property type="match status" value="1"/>
</dbReference>
<keyword evidence="3" id="KW-0808">Transferase</keyword>
<evidence type="ECO:0000259" key="9">
    <source>
        <dbReference type="PROSITE" id="PS50112"/>
    </source>
</evidence>
<dbReference type="Pfam" id="PF13426">
    <property type="entry name" value="PAS_9"/>
    <property type="match status" value="1"/>
</dbReference>
<gene>
    <name evidence="10" type="ORF">Agub_g2042</name>
</gene>
<feature type="compositionally biased region" description="Gly residues" evidence="7">
    <location>
        <begin position="3070"/>
        <end position="3079"/>
    </location>
</feature>
<keyword evidence="1" id="KW-0600">Photoreceptor protein</keyword>
<feature type="transmembrane region" description="Helical" evidence="8">
    <location>
        <begin position="201"/>
        <end position="222"/>
    </location>
</feature>
<dbReference type="InterPro" id="IPR057352">
    <property type="entry name" value="TPR_TmcB/C"/>
</dbReference>
<dbReference type="Gene3D" id="3.30.450.20">
    <property type="entry name" value="PAS domain"/>
    <property type="match status" value="1"/>
</dbReference>
<feature type="region of interest" description="Disordered" evidence="7">
    <location>
        <begin position="1013"/>
        <end position="1053"/>
    </location>
</feature>
<feature type="transmembrane region" description="Helical" evidence="8">
    <location>
        <begin position="3007"/>
        <end position="3026"/>
    </location>
</feature>
<feature type="transmembrane region" description="Helical" evidence="8">
    <location>
        <begin position="57"/>
        <end position="78"/>
    </location>
</feature>
<dbReference type="GO" id="GO:0009881">
    <property type="term" value="F:photoreceptor activity"/>
    <property type="evidence" value="ECO:0007669"/>
    <property type="project" value="UniProtKB-KW"/>
</dbReference>
<accession>A0AAD3HHC4</accession>
<feature type="region of interest" description="Disordered" evidence="7">
    <location>
        <begin position="1613"/>
        <end position="1641"/>
    </location>
</feature>
<feature type="region of interest" description="Disordered" evidence="7">
    <location>
        <begin position="2663"/>
        <end position="2697"/>
    </location>
</feature>
<dbReference type="PANTHER" id="PTHR31600:SF2">
    <property type="entry name" value="GAMETE ENRICHED GENE 10 PROTEIN-RELATED"/>
    <property type="match status" value="1"/>
</dbReference>
<dbReference type="GO" id="GO:0016301">
    <property type="term" value="F:kinase activity"/>
    <property type="evidence" value="ECO:0007669"/>
    <property type="project" value="UniProtKB-KW"/>
</dbReference>
<feature type="compositionally biased region" description="Low complexity" evidence="7">
    <location>
        <begin position="2226"/>
        <end position="2242"/>
    </location>
</feature>
<dbReference type="InterPro" id="IPR000014">
    <property type="entry name" value="PAS"/>
</dbReference>
<dbReference type="PROSITE" id="PS50112">
    <property type="entry name" value="PAS"/>
    <property type="match status" value="2"/>
</dbReference>
<feature type="transmembrane region" description="Helical" evidence="8">
    <location>
        <begin position="2793"/>
        <end position="2817"/>
    </location>
</feature>
<feature type="compositionally biased region" description="Basic and acidic residues" evidence="7">
    <location>
        <begin position="2276"/>
        <end position="2286"/>
    </location>
</feature>
<dbReference type="FunFam" id="3.30.450.20:FF:000060">
    <property type="entry name" value="Sensor protein FixL"/>
    <property type="match status" value="1"/>
</dbReference>
<feature type="transmembrane region" description="Helical" evidence="8">
    <location>
        <begin position="172"/>
        <end position="189"/>
    </location>
</feature>
<keyword evidence="1" id="KW-0675">Receptor</keyword>
<feature type="region of interest" description="Disordered" evidence="7">
    <location>
        <begin position="2194"/>
        <end position="2355"/>
    </location>
</feature>
<dbReference type="InterPro" id="IPR052994">
    <property type="entry name" value="Tiny_macrocysts_regulators"/>
</dbReference>
<feature type="compositionally biased region" description="Gly residues" evidence="7">
    <location>
        <begin position="1141"/>
        <end position="1160"/>
    </location>
</feature>
<dbReference type="Proteomes" id="UP001054857">
    <property type="component" value="Unassembled WGS sequence"/>
</dbReference>
<evidence type="ECO:0000313" key="10">
    <source>
        <dbReference type="EMBL" id="GFR41359.1"/>
    </source>
</evidence>
<feature type="region of interest" description="Disordered" evidence="7">
    <location>
        <begin position="1263"/>
        <end position="1287"/>
    </location>
</feature>
<feature type="region of interest" description="Disordered" evidence="7">
    <location>
        <begin position="2046"/>
        <end position="2115"/>
    </location>
</feature>
<dbReference type="InterPro" id="IPR035965">
    <property type="entry name" value="PAS-like_dom_sf"/>
</dbReference>
<feature type="region of interest" description="Disordered" evidence="7">
    <location>
        <begin position="1999"/>
        <end position="2027"/>
    </location>
</feature>
<comment type="caution">
    <text evidence="10">The sequence shown here is derived from an EMBL/GenBank/DDBJ whole genome shotgun (WGS) entry which is preliminary data.</text>
</comment>
<dbReference type="GO" id="GO:0005524">
    <property type="term" value="F:ATP binding"/>
    <property type="evidence" value="ECO:0007669"/>
    <property type="project" value="UniProtKB-KW"/>
</dbReference>
<name>A0AAD3HHC4_9CHLO</name>
<organism evidence="10 11">
    <name type="scientific">Astrephomene gubernaculifera</name>
    <dbReference type="NCBI Taxonomy" id="47775"/>
    <lineage>
        <taxon>Eukaryota</taxon>
        <taxon>Viridiplantae</taxon>
        <taxon>Chlorophyta</taxon>
        <taxon>core chlorophytes</taxon>
        <taxon>Chlorophyceae</taxon>
        <taxon>CS clade</taxon>
        <taxon>Chlamydomonadales</taxon>
        <taxon>Astrephomenaceae</taxon>
        <taxon>Astrephomene</taxon>
    </lineage>
</organism>
<dbReference type="EMBL" id="BMAR01000001">
    <property type="protein sequence ID" value="GFR41359.1"/>
    <property type="molecule type" value="Genomic_DNA"/>
</dbReference>
<feature type="compositionally biased region" description="Low complexity" evidence="7">
    <location>
        <begin position="2306"/>
        <end position="2315"/>
    </location>
</feature>
<feature type="compositionally biased region" description="Acidic residues" evidence="7">
    <location>
        <begin position="1044"/>
        <end position="1053"/>
    </location>
</feature>
<keyword evidence="6" id="KW-0067">ATP-binding</keyword>
<feature type="compositionally biased region" description="Basic and acidic residues" evidence="7">
    <location>
        <begin position="2086"/>
        <end position="2095"/>
    </location>
</feature>